<comment type="caution">
    <text evidence="3">The sequence shown here is derived from an EMBL/GenBank/DDBJ whole genome shotgun (WGS) entry which is preliminary data.</text>
</comment>
<evidence type="ECO:0000313" key="3">
    <source>
        <dbReference type="EMBL" id="MFD2759725.1"/>
    </source>
</evidence>
<dbReference type="Gene3D" id="3.30.300.130">
    <property type="entry name" value="Fe-S cluster assembly (FSCA)"/>
    <property type="match status" value="1"/>
</dbReference>
<evidence type="ECO:0000259" key="1">
    <source>
        <dbReference type="Pfam" id="PF01883"/>
    </source>
</evidence>
<dbReference type="PANTHER" id="PTHR42831:SF1">
    <property type="entry name" value="FE-S PROTEIN MATURATION AUXILIARY FACTOR YITW"/>
    <property type="match status" value="1"/>
</dbReference>
<evidence type="ECO:0000313" key="4">
    <source>
        <dbReference type="Proteomes" id="UP001597502"/>
    </source>
</evidence>
<organism evidence="3 4">
    <name type="scientific">Lentibacillus juripiscarius</name>
    <dbReference type="NCBI Taxonomy" id="257446"/>
    <lineage>
        <taxon>Bacteria</taxon>
        <taxon>Bacillati</taxon>
        <taxon>Bacillota</taxon>
        <taxon>Bacilli</taxon>
        <taxon>Bacillales</taxon>
        <taxon>Bacillaceae</taxon>
        <taxon>Lentibacillus</taxon>
    </lineage>
</organism>
<keyword evidence="4" id="KW-1185">Reference proteome</keyword>
<accession>A0ABW5V2Q5</accession>
<dbReference type="InterPro" id="IPR002744">
    <property type="entry name" value="MIP18-like"/>
</dbReference>
<protein>
    <submittedName>
        <fullName evidence="3">1,2-phenylacetyl-CoA epoxidase subunit PaaD</fullName>
    </submittedName>
</protein>
<dbReference type="Pfam" id="PF23451">
    <property type="entry name" value="Zn_ribbon_PaaD"/>
    <property type="match status" value="1"/>
</dbReference>
<feature type="domain" description="MIP18 family-like" evidence="1">
    <location>
        <begin position="11"/>
        <end position="82"/>
    </location>
</feature>
<feature type="domain" description="PaaD zinc beta ribbon" evidence="2">
    <location>
        <begin position="110"/>
        <end position="161"/>
    </location>
</feature>
<dbReference type="PANTHER" id="PTHR42831">
    <property type="entry name" value="FE-S PROTEIN MATURATION AUXILIARY FACTOR YITW"/>
    <property type="match status" value="1"/>
</dbReference>
<dbReference type="RefSeq" id="WP_382390482.1">
    <property type="nucleotide sequence ID" value="NZ_JBHUNA010000003.1"/>
</dbReference>
<dbReference type="EMBL" id="JBHUNA010000003">
    <property type="protein sequence ID" value="MFD2759725.1"/>
    <property type="molecule type" value="Genomic_DNA"/>
</dbReference>
<dbReference type="InterPro" id="IPR011883">
    <property type="entry name" value="PaaD-like"/>
</dbReference>
<proteinExistence type="predicted"/>
<name>A0ABW5V2Q5_9BACI</name>
<dbReference type="Proteomes" id="UP001597502">
    <property type="component" value="Unassembled WGS sequence"/>
</dbReference>
<dbReference type="SUPFAM" id="SSF117916">
    <property type="entry name" value="Fe-S cluster assembly (FSCA) domain-like"/>
    <property type="match status" value="1"/>
</dbReference>
<sequence length="170" mass="19224">MDKMIERQKQEELYTVIKTVDDPELPSVSVVDLGMVREVNVHENHVSVSMVPTFAGCPALDFIELKVKKAVEDVDWVDECTVHFSFQHQWSTDSITEEGKYQLKKHGVAPPPENYIPGEEWTVDCPFCGSSYTSMENVFGPTACRSILYCTACSNPFEAMKPVIKYSINH</sequence>
<evidence type="ECO:0000259" key="2">
    <source>
        <dbReference type="Pfam" id="PF23451"/>
    </source>
</evidence>
<dbReference type="Pfam" id="PF01883">
    <property type="entry name" value="FeS_assembly_P"/>
    <property type="match status" value="1"/>
</dbReference>
<dbReference type="InterPro" id="IPR034904">
    <property type="entry name" value="FSCA_dom_sf"/>
</dbReference>
<dbReference type="InterPro" id="IPR056572">
    <property type="entry name" value="Zn_ribbon_PaaD"/>
</dbReference>
<dbReference type="NCBIfam" id="TIGR02159">
    <property type="entry name" value="PA_CoA_Oxy4"/>
    <property type="match status" value="1"/>
</dbReference>
<reference evidence="4" key="1">
    <citation type="journal article" date="2019" name="Int. J. Syst. Evol. Microbiol.">
        <title>The Global Catalogue of Microorganisms (GCM) 10K type strain sequencing project: providing services to taxonomists for standard genome sequencing and annotation.</title>
        <authorList>
            <consortium name="The Broad Institute Genomics Platform"/>
            <consortium name="The Broad Institute Genome Sequencing Center for Infectious Disease"/>
            <person name="Wu L."/>
            <person name="Ma J."/>
        </authorList>
    </citation>
    <scope>NUCLEOTIDE SEQUENCE [LARGE SCALE GENOMIC DNA]</scope>
    <source>
        <strain evidence="4">TISTR 1535</strain>
    </source>
</reference>
<gene>
    <name evidence="3" type="primary">paaD</name>
    <name evidence="3" type="ORF">ACFSUO_01820</name>
</gene>
<dbReference type="InterPro" id="IPR052339">
    <property type="entry name" value="Fe-S_Maturation_MIP18"/>
</dbReference>